<protein>
    <submittedName>
        <fullName evidence="2">Nucleoside-diphosphate-sugar epimerase</fullName>
    </submittedName>
</protein>
<dbReference type="SUPFAM" id="SSF51735">
    <property type="entry name" value="NAD(P)-binding Rossmann-fold domains"/>
    <property type="match status" value="1"/>
</dbReference>
<dbReference type="Gene3D" id="3.40.50.720">
    <property type="entry name" value="NAD(P)-binding Rossmann-like Domain"/>
    <property type="match status" value="1"/>
</dbReference>
<dbReference type="Pfam" id="PF13460">
    <property type="entry name" value="NAD_binding_10"/>
    <property type="match status" value="1"/>
</dbReference>
<dbReference type="PANTHER" id="PTHR15020:SF50">
    <property type="entry name" value="UPF0659 PROTEIN YMR090W"/>
    <property type="match status" value="1"/>
</dbReference>
<dbReference type="InterPro" id="IPR036291">
    <property type="entry name" value="NAD(P)-bd_dom_sf"/>
</dbReference>
<dbReference type="EMBL" id="JAATJL010000001">
    <property type="protein sequence ID" value="NJC21919.1"/>
    <property type="molecule type" value="Genomic_DNA"/>
</dbReference>
<keyword evidence="3" id="KW-1185">Reference proteome</keyword>
<evidence type="ECO:0000313" key="3">
    <source>
        <dbReference type="Proteomes" id="UP000547458"/>
    </source>
</evidence>
<comment type="caution">
    <text evidence="2">The sequence shown here is derived from an EMBL/GenBank/DDBJ whole genome shotgun (WGS) entry which is preliminary data.</text>
</comment>
<dbReference type="Proteomes" id="UP000547458">
    <property type="component" value="Unassembled WGS sequence"/>
</dbReference>
<name>A0A846RLC3_9MICC</name>
<reference evidence="2 3" key="1">
    <citation type="submission" date="2020-03" db="EMBL/GenBank/DDBJ databases">
        <title>Sequencing the genomes of 1000 actinobacteria strains.</title>
        <authorList>
            <person name="Klenk H.-P."/>
        </authorList>
    </citation>
    <scope>NUCLEOTIDE SEQUENCE [LARGE SCALE GENOMIC DNA]</scope>
    <source>
        <strain evidence="2 3">DSM 16403</strain>
    </source>
</reference>
<gene>
    <name evidence="2" type="ORF">BJ994_000995</name>
</gene>
<dbReference type="RefSeq" id="WP_167992121.1">
    <property type="nucleotide sequence ID" value="NZ_JAATJL010000001.1"/>
</dbReference>
<organism evidence="2 3">
    <name type="scientific">Arthrobacter pigmenti</name>
    <dbReference type="NCBI Taxonomy" id="271432"/>
    <lineage>
        <taxon>Bacteria</taxon>
        <taxon>Bacillati</taxon>
        <taxon>Actinomycetota</taxon>
        <taxon>Actinomycetes</taxon>
        <taxon>Micrococcales</taxon>
        <taxon>Micrococcaceae</taxon>
        <taxon>Arthrobacter</taxon>
    </lineage>
</organism>
<dbReference type="CDD" id="cd05243">
    <property type="entry name" value="SDR_a5"/>
    <property type="match status" value="1"/>
</dbReference>
<feature type="domain" description="NAD(P)-binding" evidence="1">
    <location>
        <begin position="7"/>
        <end position="197"/>
    </location>
</feature>
<dbReference type="InterPro" id="IPR016040">
    <property type="entry name" value="NAD(P)-bd_dom"/>
</dbReference>
<evidence type="ECO:0000259" key="1">
    <source>
        <dbReference type="Pfam" id="PF13460"/>
    </source>
</evidence>
<proteinExistence type="predicted"/>
<evidence type="ECO:0000313" key="2">
    <source>
        <dbReference type="EMBL" id="NJC21919.1"/>
    </source>
</evidence>
<dbReference type="PANTHER" id="PTHR15020">
    <property type="entry name" value="FLAVIN REDUCTASE-RELATED"/>
    <property type="match status" value="1"/>
</dbReference>
<sequence>MKVVIAGAHGKIARQLTRLLNDGGHQVTGLIRSEQQIQDIHDDGGTPVVLDLESGTVQEVQQHLQDADAVVFAAGAGSGSGIERKDTVDRAASVKLADAAEAAGVGRFIQVSAMGTDAVRDGQRPDGLDDVFYAYLQAKLAAEEDLKVRRTLSWTILRPGQLTDDPGTGRVKLSSHAGRGPVPRQDVAAVLSALLESRLGDRRVLELVAGPESIADAIAAIPR</sequence>
<accession>A0A846RLC3</accession>
<dbReference type="AlphaFoldDB" id="A0A846RLC3"/>